<dbReference type="InterPro" id="IPR052727">
    <property type="entry name" value="Rab4/Rab5_effector"/>
</dbReference>
<evidence type="ECO:0000313" key="3">
    <source>
        <dbReference type="Proteomes" id="UP001158986"/>
    </source>
</evidence>
<dbReference type="CDD" id="cd00065">
    <property type="entry name" value="FYVE_like_SF"/>
    <property type="match status" value="1"/>
</dbReference>
<name>A0AAU9KNZ3_9STRA</name>
<keyword evidence="3" id="KW-1185">Reference proteome</keyword>
<evidence type="ECO:0000313" key="2">
    <source>
        <dbReference type="EMBL" id="CAH0518556.1"/>
    </source>
</evidence>
<dbReference type="Proteomes" id="UP001158986">
    <property type="component" value="Unassembled WGS sequence"/>
</dbReference>
<accession>A0AAU9KNZ3</accession>
<proteinExistence type="predicted"/>
<gene>
    <name evidence="2" type="ORF">PBS001_LOCUS5121</name>
    <name evidence="1" type="ORF">PBS003_LOCUS957</name>
</gene>
<dbReference type="Gene3D" id="3.30.530.20">
    <property type="match status" value="1"/>
</dbReference>
<dbReference type="EMBL" id="CAKLCB010000264">
    <property type="protein sequence ID" value="CAH0518556.1"/>
    <property type="molecule type" value="Genomic_DNA"/>
</dbReference>
<dbReference type="PANTHER" id="PTHR13510:SF44">
    <property type="entry name" value="RABENOSYN-5"/>
    <property type="match status" value="1"/>
</dbReference>
<evidence type="ECO:0000313" key="4">
    <source>
        <dbReference type="Proteomes" id="UP001160483"/>
    </source>
</evidence>
<comment type="caution">
    <text evidence="1">The sequence shown here is derived from an EMBL/GenBank/DDBJ whole genome shotgun (WGS) entry which is preliminary data.</text>
</comment>
<reference evidence="1 3" key="1">
    <citation type="submission" date="2021-11" db="EMBL/GenBank/DDBJ databases">
        <authorList>
            <person name="Islam A."/>
            <person name="Islam S."/>
            <person name="Flora M.S."/>
            <person name="Rahman M."/>
            <person name="Ziaur R.M."/>
            <person name="Epstein J.H."/>
            <person name="Hassan M."/>
            <person name="Klassen M."/>
            <person name="Woodard K."/>
            <person name="Webb A."/>
            <person name="Webby R.J."/>
            <person name="El Zowalaty M.E."/>
        </authorList>
    </citation>
    <scope>NUCLEOTIDE SEQUENCE</scope>
    <source>
        <strain evidence="2">Pbs1</strain>
        <strain evidence="1">Pbs3</strain>
    </source>
</reference>
<dbReference type="PANTHER" id="PTHR13510">
    <property type="entry name" value="FYVE-FINGER-CONTAINING RAB5 EFFECTOR PROTEIN RABENOSYN-5-RELATED"/>
    <property type="match status" value="1"/>
</dbReference>
<dbReference type="AlphaFoldDB" id="A0AAU9KNZ3"/>
<dbReference type="InterPro" id="IPR023393">
    <property type="entry name" value="START-like_dom_sf"/>
</dbReference>
<evidence type="ECO:0000313" key="1">
    <source>
        <dbReference type="EMBL" id="CAH0474089.1"/>
    </source>
</evidence>
<dbReference type="EMBL" id="CAKKTJ010000095">
    <property type="protein sequence ID" value="CAH0474089.1"/>
    <property type="molecule type" value="Genomic_DNA"/>
</dbReference>
<sequence length="550" mass="62118">MSLEELRSDLTEDTSPMLKFPVSPGCFHPTGAKRQEYLDIVRERVSLLLANDYPCSDHCDRLLPPFDTTKWKQVESNQEVRFYKPIERGQTQLISEEPFADVRRAMENGYSSMICDGQVRGSMEDMMYGMTAASQEDLMTGLWYKHPPRDCVWLGSAERPTPEDPFRSTDFIWVFPKLLYNVDICFLKATGIEKDQDGKSYGYLVLHSVAIPHCRPFEARKVSRTKMYFTCLFRETTPGYLDVTVRGIFDLGKRRGKIVKKLVTAATKSFMVSLLDGVDIGLAKKLTIMARHYQNTLRGPKQSGCSICFKTTKTRLFGLDTHLSQCGVCGATVCSNCIVNTKQILFVGSDAPCSKHSCCSTCMRDARASCGIRPDEPEFQVIAEYYLKRQSQSACTVRSHSRSFLNQMYPLDTVTRRRSGRCVSAAKSNGSANMATNSTAAESLDTDASFRELDEAEFFFSDDDSQCSVTAQPDPSSNMSNESKKSTLTVWKTHHQVDNDDFVPSSVRARSQFETFHRTLYQLNIAAENTFMQTQNTTRNYVMLRGSELD</sequence>
<organism evidence="1 4">
    <name type="scientific">Peronospora belbahrii</name>
    <dbReference type="NCBI Taxonomy" id="622444"/>
    <lineage>
        <taxon>Eukaryota</taxon>
        <taxon>Sar</taxon>
        <taxon>Stramenopiles</taxon>
        <taxon>Oomycota</taxon>
        <taxon>Peronosporomycetes</taxon>
        <taxon>Peronosporales</taxon>
        <taxon>Peronosporaceae</taxon>
        <taxon>Peronospora</taxon>
    </lineage>
</organism>
<evidence type="ECO:0008006" key="5">
    <source>
        <dbReference type="Google" id="ProtNLM"/>
    </source>
</evidence>
<dbReference type="Proteomes" id="UP001160483">
    <property type="component" value="Unassembled WGS sequence"/>
</dbReference>
<protein>
    <recommendedName>
        <fullName evidence="5">FYVE-type domain-containing protein</fullName>
    </recommendedName>
</protein>